<dbReference type="InterPro" id="IPR050109">
    <property type="entry name" value="HTH-type_TetR-like_transc_reg"/>
</dbReference>
<dbReference type="InterPro" id="IPR009057">
    <property type="entry name" value="Homeodomain-like_sf"/>
</dbReference>
<dbReference type="KEGG" id="reb:XU06_30795"/>
<evidence type="ECO:0000256" key="3">
    <source>
        <dbReference type="ARBA" id="ARBA00023163"/>
    </source>
</evidence>
<dbReference type="AlphaFoldDB" id="A0A0E4AF97"/>
<dbReference type="GO" id="GO:0000976">
    <property type="term" value="F:transcription cis-regulatory region binding"/>
    <property type="evidence" value="ECO:0007669"/>
    <property type="project" value="TreeGrafter"/>
</dbReference>
<organism evidence="5 6">
    <name type="scientific">Rhodococcus erythropolis</name>
    <name type="common">Arthrobacter picolinophilus</name>
    <dbReference type="NCBI Taxonomy" id="1833"/>
    <lineage>
        <taxon>Bacteria</taxon>
        <taxon>Bacillati</taxon>
        <taxon>Actinomycetota</taxon>
        <taxon>Actinomycetes</taxon>
        <taxon>Mycobacteriales</taxon>
        <taxon>Nocardiaceae</taxon>
        <taxon>Rhodococcus</taxon>
        <taxon>Rhodococcus erythropolis group</taxon>
    </lineage>
</organism>
<reference evidence="5 6" key="1">
    <citation type="submission" date="2020-12" db="EMBL/GenBank/DDBJ databases">
        <title>Draft genome sequence of furan degrading bacterial strain FUR100.</title>
        <authorList>
            <person name="Woiski C."/>
        </authorList>
    </citation>
    <scope>NUCLEOTIDE SEQUENCE [LARGE SCALE GENOMIC DNA]</scope>
    <source>
        <strain evidence="5 6">FUR100</strain>
    </source>
</reference>
<dbReference type="EMBL" id="JAECSB010000043">
    <property type="protein sequence ID" value="MBH5143651.1"/>
    <property type="molecule type" value="Genomic_DNA"/>
</dbReference>
<dbReference type="PANTHER" id="PTHR30055:SF234">
    <property type="entry name" value="HTH-TYPE TRANSCRIPTIONAL REGULATOR BETI"/>
    <property type="match status" value="1"/>
</dbReference>
<evidence type="ECO:0000256" key="4">
    <source>
        <dbReference type="SAM" id="MobiDB-lite"/>
    </source>
</evidence>
<evidence type="ECO:0000256" key="1">
    <source>
        <dbReference type="ARBA" id="ARBA00023015"/>
    </source>
</evidence>
<sequence length="226" mass="23819">MNSPNESAATPENAAATRTSPRIGRIPGSKNSAMQDRAVRTREAIIAVAARHFDTDGYGHTSINTISGTGKFAKGAMYYHFPSKEAIAEHLISDWNHALAETISEALAAGASSTASQKLAAIFISLAQHIGEDTNLRAGMKLTLEPTINNGAAFAHWVDAISDIIETAITAGELTDTPTTPRLAWNLCAGTLGAAHASATLREDIDLATRIEDAVTAQLRNALMPA</sequence>
<keyword evidence="2" id="KW-0238">DNA-binding</keyword>
<dbReference type="Gene3D" id="1.10.357.10">
    <property type="entry name" value="Tetracycline Repressor, domain 2"/>
    <property type="match status" value="1"/>
</dbReference>
<dbReference type="SUPFAM" id="SSF46689">
    <property type="entry name" value="Homeodomain-like"/>
    <property type="match status" value="1"/>
</dbReference>
<feature type="compositionally biased region" description="Polar residues" evidence="4">
    <location>
        <begin position="1"/>
        <end position="20"/>
    </location>
</feature>
<dbReference type="PANTHER" id="PTHR30055">
    <property type="entry name" value="HTH-TYPE TRANSCRIPTIONAL REGULATOR RUTR"/>
    <property type="match status" value="1"/>
</dbReference>
<dbReference type="Proteomes" id="UP000627573">
    <property type="component" value="Unassembled WGS sequence"/>
</dbReference>
<dbReference type="InterPro" id="IPR036271">
    <property type="entry name" value="Tet_transcr_reg_TetR-rel_C_sf"/>
</dbReference>
<dbReference type="InterPro" id="IPR001647">
    <property type="entry name" value="HTH_TetR"/>
</dbReference>
<dbReference type="RefSeq" id="WP_024487894.1">
    <property type="nucleotide sequence ID" value="NZ_BHXB01000002.1"/>
</dbReference>
<evidence type="ECO:0000313" key="6">
    <source>
        <dbReference type="Proteomes" id="UP000627573"/>
    </source>
</evidence>
<gene>
    <name evidence="5" type="ORF">I3517_13630</name>
</gene>
<dbReference type="PROSITE" id="PS50977">
    <property type="entry name" value="HTH_TETR_2"/>
    <property type="match status" value="1"/>
</dbReference>
<keyword evidence="1" id="KW-0805">Transcription regulation</keyword>
<feature type="region of interest" description="Disordered" evidence="4">
    <location>
        <begin position="1"/>
        <end position="37"/>
    </location>
</feature>
<keyword evidence="6" id="KW-1185">Reference proteome</keyword>
<name>A0A0E4AF97_RHOER</name>
<keyword evidence="3" id="KW-0804">Transcription</keyword>
<dbReference type="SUPFAM" id="SSF48498">
    <property type="entry name" value="Tetracyclin repressor-like, C-terminal domain"/>
    <property type="match status" value="1"/>
</dbReference>
<accession>A0A0E4AF97</accession>
<evidence type="ECO:0000313" key="5">
    <source>
        <dbReference type="EMBL" id="MBH5143651.1"/>
    </source>
</evidence>
<comment type="caution">
    <text evidence="5">The sequence shown here is derived from an EMBL/GenBank/DDBJ whole genome shotgun (WGS) entry which is preliminary data.</text>
</comment>
<proteinExistence type="predicted"/>
<dbReference type="PRINTS" id="PR00455">
    <property type="entry name" value="HTHTETR"/>
</dbReference>
<dbReference type="GO" id="GO:0003700">
    <property type="term" value="F:DNA-binding transcription factor activity"/>
    <property type="evidence" value="ECO:0007669"/>
    <property type="project" value="TreeGrafter"/>
</dbReference>
<protein>
    <submittedName>
        <fullName evidence="5">TetR/AcrR family transcriptional regulator</fullName>
    </submittedName>
</protein>
<dbReference type="Pfam" id="PF00440">
    <property type="entry name" value="TetR_N"/>
    <property type="match status" value="1"/>
</dbReference>
<evidence type="ECO:0000256" key="2">
    <source>
        <dbReference type="ARBA" id="ARBA00023125"/>
    </source>
</evidence>